<organism evidence="1 2">
    <name type="scientific">Solilutibacter silvestris</name>
    <dbReference type="NCBI Taxonomy" id="1645665"/>
    <lineage>
        <taxon>Bacteria</taxon>
        <taxon>Pseudomonadati</taxon>
        <taxon>Pseudomonadota</taxon>
        <taxon>Gammaproteobacteria</taxon>
        <taxon>Lysobacterales</taxon>
        <taxon>Lysobacteraceae</taxon>
        <taxon>Solilutibacter</taxon>
    </lineage>
</organism>
<name>A0A2K1Q353_9GAMM</name>
<evidence type="ECO:0000313" key="2">
    <source>
        <dbReference type="Proteomes" id="UP000236220"/>
    </source>
</evidence>
<dbReference type="GO" id="GO:0043683">
    <property type="term" value="P:type IV pilus assembly"/>
    <property type="evidence" value="ECO:0007669"/>
    <property type="project" value="InterPro"/>
</dbReference>
<dbReference type="InterPro" id="IPR032092">
    <property type="entry name" value="PilW"/>
</dbReference>
<reference evidence="1 2" key="1">
    <citation type="submission" date="2017-08" db="EMBL/GenBank/DDBJ databases">
        <title>Lysobacter sylvestris genome.</title>
        <authorList>
            <person name="Zhang D.-C."/>
            <person name="Albuquerque L."/>
            <person name="Franca L."/>
            <person name="Froufe H.J.C."/>
            <person name="Barroso C."/>
            <person name="Egas C."/>
            <person name="Da Costa M."/>
            <person name="Margesin R."/>
        </authorList>
    </citation>
    <scope>NUCLEOTIDE SEQUENCE [LARGE SCALE GENOMIC DNA]</scope>
    <source>
        <strain evidence="1 2">AM20-91</strain>
    </source>
</reference>
<comment type="caution">
    <text evidence="1">The sequence shown here is derived from an EMBL/GenBank/DDBJ whole genome shotgun (WGS) entry which is preliminary data.</text>
</comment>
<keyword evidence="2" id="KW-1185">Reference proteome</keyword>
<sequence length="187" mass="19393">MACTPQESVIFAATSIQPTAIKHDVGTLNAMTAFQTDQTKVLSGAGTVGYCFTKPATTNVNCLDVGDGPAMLVRPISVSWAIAANTNGGKSLYRAVSKNGVQISNDEIAAGVNDMQLTYLLSGATSFVDANAVAGQWGTVDAIKLVLTLQPEAGALTTGDRKGTGGQLLTRTVSSTISIRNRKDIRG</sequence>
<gene>
    <name evidence="1" type="ORF">Lysil_1094</name>
</gene>
<dbReference type="AlphaFoldDB" id="A0A2K1Q353"/>
<evidence type="ECO:0000313" key="1">
    <source>
        <dbReference type="EMBL" id="PNS09465.1"/>
    </source>
</evidence>
<proteinExistence type="predicted"/>
<dbReference type="EMBL" id="NPZB01000001">
    <property type="protein sequence ID" value="PNS09465.1"/>
    <property type="molecule type" value="Genomic_DNA"/>
</dbReference>
<dbReference type="Pfam" id="PF16074">
    <property type="entry name" value="PilW"/>
    <property type="match status" value="1"/>
</dbReference>
<dbReference type="Proteomes" id="UP000236220">
    <property type="component" value="Unassembled WGS sequence"/>
</dbReference>
<protein>
    <submittedName>
        <fullName evidence="1">Uncharacterized protein</fullName>
    </submittedName>
</protein>
<accession>A0A2K1Q353</accession>